<dbReference type="OrthoDB" id="3174660at2"/>
<protein>
    <recommendedName>
        <fullName evidence="6">DUF2178 domain-containing protein</fullName>
    </recommendedName>
</protein>
<dbReference type="Proteomes" id="UP000270112">
    <property type="component" value="Unassembled WGS sequence"/>
</dbReference>
<dbReference type="Proteomes" id="UP000253817">
    <property type="component" value="Unassembled WGS sequence"/>
</dbReference>
<evidence type="ECO:0008006" key="6">
    <source>
        <dbReference type="Google" id="ProtNLM"/>
    </source>
</evidence>
<dbReference type="RefSeq" id="WP_114547742.1">
    <property type="nucleotide sequence ID" value="NZ_PPTT01000040.1"/>
</dbReference>
<organism evidence="3 5">
    <name type="scientific">Eggerthella sinensis</name>
    <dbReference type="NCBI Taxonomy" id="242230"/>
    <lineage>
        <taxon>Bacteria</taxon>
        <taxon>Bacillati</taxon>
        <taxon>Actinomycetota</taxon>
        <taxon>Coriobacteriia</taxon>
        <taxon>Eggerthellales</taxon>
        <taxon>Eggerthellaceae</taxon>
        <taxon>Eggerthella</taxon>
    </lineage>
</organism>
<keyword evidence="1" id="KW-1133">Transmembrane helix</keyword>
<evidence type="ECO:0000313" key="4">
    <source>
        <dbReference type="Proteomes" id="UP000253817"/>
    </source>
</evidence>
<feature type="transmembrane region" description="Helical" evidence="1">
    <location>
        <begin position="110"/>
        <end position="129"/>
    </location>
</feature>
<sequence length="138" mass="14482">MNKKPAVLTLSIGIACALLTVVFALDLGGISTLLPEAYKAVWGFGGCAAALLVCGAFALAHKPTKTELIEQDDERNKAINGKAALLAFEVFSILVPLAGLVLYIVGEVSVAGLLVFIGVEIVATVVYFAQIGRFQKTM</sequence>
<dbReference type="EMBL" id="QICC01000013">
    <property type="protein sequence ID" value="RNM42382.1"/>
    <property type="molecule type" value="Genomic_DNA"/>
</dbReference>
<keyword evidence="1" id="KW-0472">Membrane</keyword>
<reference evidence="2 4" key="1">
    <citation type="journal article" date="2018" name="Elife">
        <title>Discovery and characterization of a prevalent human gut bacterial enzyme sufficient for the inactivation of a family of plant toxins.</title>
        <authorList>
            <person name="Koppel N."/>
            <person name="Bisanz J.E."/>
            <person name="Pandelia M.E."/>
            <person name="Turnbaugh P.J."/>
            <person name="Balskus E.P."/>
        </authorList>
    </citation>
    <scope>NUCLEOTIDE SEQUENCE [LARGE SCALE GENOMIC DNA]</scope>
    <source>
        <strain evidence="2 4">DSM 16107</strain>
    </source>
</reference>
<accession>A0A3N0J1B7</accession>
<evidence type="ECO:0000313" key="2">
    <source>
        <dbReference type="EMBL" id="RDB65110.1"/>
    </source>
</evidence>
<feature type="transmembrane region" description="Helical" evidence="1">
    <location>
        <begin position="40"/>
        <end position="60"/>
    </location>
</feature>
<dbReference type="AlphaFoldDB" id="A0A3N0J1B7"/>
<dbReference type="PROSITE" id="PS51257">
    <property type="entry name" value="PROKAR_LIPOPROTEIN"/>
    <property type="match status" value="1"/>
</dbReference>
<reference evidence="5" key="2">
    <citation type="submission" date="2018-05" db="EMBL/GenBank/DDBJ databases">
        <title>Genome Sequencing of selected type strains of the family Eggerthellaceae.</title>
        <authorList>
            <person name="Danylec N."/>
            <person name="Stoll D.A."/>
            <person name="Doetsch A."/>
            <person name="Huch M."/>
        </authorList>
    </citation>
    <scope>NUCLEOTIDE SEQUENCE [LARGE SCALE GENOMIC DNA]</scope>
    <source>
        <strain evidence="5">DSM 16107</strain>
    </source>
</reference>
<gene>
    <name evidence="2" type="ORF">C1876_16115</name>
    <name evidence="3" type="ORF">DMP09_04965</name>
</gene>
<evidence type="ECO:0000256" key="1">
    <source>
        <dbReference type="SAM" id="Phobius"/>
    </source>
</evidence>
<reference evidence="3" key="3">
    <citation type="journal article" date="2019" name="Microbiol. Resour. Announc.">
        <title>Draft Genome Sequences of Type Strains of Gordonibacter faecihominis, Paraeggerthella hongkongensis, Parvibacter caecicola,Slackia equolifaciens, Slackia faecicanis, and Slackia isoflavoniconvertens.</title>
        <authorList>
            <person name="Danylec N."/>
            <person name="Stoll D.A."/>
            <person name="Dotsch A."/>
            <person name="Huch M."/>
        </authorList>
    </citation>
    <scope>NUCLEOTIDE SEQUENCE</scope>
    <source>
        <strain evidence="3">DSM 16107</strain>
    </source>
</reference>
<proteinExistence type="predicted"/>
<name>A0A3N0J1B7_9ACTN</name>
<evidence type="ECO:0000313" key="5">
    <source>
        <dbReference type="Proteomes" id="UP000270112"/>
    </source>
</evidence>
<dbReference type="EMBL" id="PPTT01000040">
    <property type="protein sequence ID" value="RDB65110.1"/>
    <property type="molecule type" value="Genomic_DNA"/>
</dbReference>
<comment type="caution">
    <text evidence="3">The sequence shown here is derived from an EMBL/GenBank/DDBJ whole genome shotgun (WGS) entry which is preliminary data.</text>
</comment>
<keyword evidence="4" id="KW-1185">Reference proteome</keyword>
<evidence type="ECO:0000313" key="3">
    <source>
        <dbReference type="EMBL" id="RNM42382.1"/>
    </source>
</evidence>
<keyword evidence="1" id="KW-0812">Transmembrane</keyword>
<feature type="transmembrane region" description="Helical" evidence="1">
    <location>
        <begin position="81"/>
        <end position="104"/>
    </location>
</feature>